<name>A0A8H4ADP8_GIGMA</name>
<proteinExistence type="predicted"/>
<evidence type="ECO:0000313" key="2">
    <source>
        <dbReference type="Proteomes" id="UP000439903"/>
    </source>
</evidence>
<evidence type="ECO:0000313" key="1">
    <source>
        <dbReference type="EMBL" id="KAF0483256.1"/>
    </source>
</evidence>
<keyword evidence="2" id="KW-1185">Reference proteome</keyword>
<organism evidence="1 2">
    <name type="scientific">Gigaspora margarita</name>
    <dbReference type="NCBI Taxonomy" id="4874"/>
    <lineage>
        <taxon>Eukaryota</taxon>
        <taxon>Fungi</taxon>
        <taxon>Fungi incertae sedis</taxon>
        <taxon>Mucoromycota</taxon>
        <taxon>Glomeromycotina</taxon>
        <taxon>Glomeromycetes</taxon>
        <taxon>Diversisporales</taxon>
        <taxon>Gigasporaceae</taxon>
        <taxon>Gigaspora</taxon>
    </lineage>
</organism>
<reference evidence="1 2" key="1">
    <citation type="journal article" date="2019" name="Environ. Microbiol.">
        <title>At the nexus of three kingdoms: the genome of the mycorrhizal fungus Gigaspora margarita provides insights into plant, endobacterial and fungal interactions.</title>
        <authorList>
            <person name="Venice F."/>
            <person name="Ghignone S."/>
            <person name="Salvioli di Fossalunga A."/>
            <person name="Amselem J."/>
            <person name="Novero M."/>
            <person name="Xianan X."/>
            <person name="Sedzielewska Toro K."/>
            <person name="Morin E."/>
            <person name="Lipzen A."/>
            <person name="Grigoriev I.V."/>
            <person name="Henrissat B."/>
            <person name="Martin F.M."/>
            <person name="Bonfante P."/>
        </authorList>
    </citation>
    <scope>NUCLEOTIDE SEQUENCE [LARGE SCALE GENOMIC DNA]</scope>
    <source>
        <strain evidence="1 2">BEG34</strain>
    </source>
</reference>
<dbReference type="Proteomes" id="UP000439903">
    <property type="component" value="Unassembled WGS sequence"/>
</dbReference>
<accession>A0A8H4ADP8</accession>
<protein>
    <submittedName>
        <fullName evidence="1">Uncharacterized protein</fullName>
    </submittedName>
</protein>
<dbReference type="AlphaFoldDB" id="A0A8H4ADP8"/>
<gene>
    <name evidence="1" type="ORF">F8M41_023249</name>
</gene>
<dbReference type="EMBL" id="WTPW01000749">
    <property type="protein sequence ID" value="KAF0483256.1"/>
    <property type="molecule type" value="Genomic_DNA"/>
</dbReference>
<sequence length="274" mass="31396">MENHAFESVYCEMTKFSNPTTTEPVINSTYQSFKWLSSNPAKIDSNTEQYQTFSNPLIIDPNMVQNQSFSNHPFELEVDSNIVQNQIAFESVYCGMTKFFNSTNRRLISPTTEPVINSTHQSFEWLSSNPAKIDSNTEQYQTFSNPLIVDPNMAQNQSFSKLEVDFNIVQNQIFKCNPSIELEFDPNMIQNQIFATNFDSNLPQNQNFRSNYTIGPEVDSNLERIDQTIDSEDDISVVDCYSKTIDQESNTSLLDAHSDDELDLLLYVGLEFTK</sequence>
<comment type="caution">
    <text evidence="1">The sequence shown here is derived from an EMBL/GenBank/DDBJ whole genome shotgun (WGS) entry which is preliminary data.</text>
</comment>